<proteinExistence type="inferred from homology"/>
<keyword evidence="7" id="KW-1003">Cell membrane</keyword>
<feature type="transmembrane region" description="Helical" evidence="7">
    <location>
        <begin position="14"/>
        <end position="32"/>
    </location>
</feature>
<comment type="subunit">
    <text evidence="7">The Tat system comprises two distinct complexes: a TatABC complex, containing multiple copies of TatA, TatB and TatC subunits, and a separate TatA complex, containing only TatA subunits. Substrates initially bind to the TatABC complex, which probably triggers association of the separate TatA complex to form the active translocon.</text>
</comment>
<dbReference type="HAMAP" id="MF_00902">
    <property type="entry name" value="TatC"/>
    <property type="match status" value="1"/>
</dbReference>
<keyword evidence="6 7" id="KW-0472">Membrane</keyword>
<dbReference type="AlphaFoldDB" id="A0A3A1TVY6"/>
<dbReference type="GO" id="GO:0009977">
    <property type="term" value="F:proton motive force dependent protein transmembrane transporter activity"/>
    <property type="evidence" value="ECO:0007669"/>
    <property type="project" value="TreeGrafter"/>
</dbReference>
<evidence type="ECO:0000256" key="2">
    <source>
        <dbReference type="ARBA" id="ARBA00022692"/>
    </source>
</evidence>
<feature type="transmembrane region" description="Helical" evidence="7">
    <location>
        <begin position="150"/>
        <end position="174"/>
    </location>
</feature>
<dbReference type="GO" id="GO:0043953">
    <property type="term" value="P:protein transport by the Tat complex"/>
    <property type="evidence" value="ECO:0007669"/>
    <property type="project" value="UniProtKB-UniRule"/>
</dbReference>
<dbReference type="NCBIfam" id="TIGR00945">
    <property type="entry name" value="tatC"/>
    <property type="match status" value="1"/>
</dbReference>
<gene>
    <name evidence="7 8" type="primary">tatC</name>
    <name evidence="8" type="ORF">D1781_09110</name>
</gene>
<name>A0A3A1TVY6_9MICO</name>
<keyword evidence="9" id="KW-1185">Reference proteome</keyword>
<dbReference type="PANTHER" id="PTHR30371:SF0">
    <property type="entry name" value="SEC-INDEPENDENT PROTEIN TRANSLOCASE PROTEIN TATC, CHLOROPLASTIC-RELATED"/>
    <property type="match status" value="1"/>
</dbReference>
<dbReference type="Proteomes" id="UP000265742">
    <property type="component" value="Unassembled WGS sequence"/>
</dbReference>
<comment type="caution">
    <text evidence="8">The sequence shown here is derived from an EMBL/GenBank/DDBJ whole genome shotgun (WGS) entry which is preliminary data.</text>
</comment>
<comment type="similarity">
    <text evidence="7">Belongs to the TatC family.</text>
</comment>
<evidence type="ECO:0000256" key="6">
    <source>
        <dbReference type="ARBA" id="ARBA00023136"/>
    </source>
</evidence>
<keyword evidence="4 7" id="KW-1133">Transmembrane helix</keyword>
<dbReference type="GO" id="GO:0065002">
    <property type="term" value="P:intracellular protein transmembrane transport"/>
    <property type="evidence" value="ECO:0007669"/>
    <property type="project" value="TreeGrafter"/>
</dbReference>
<organism evidence="8 9">
    <name type="scientific">Amnibacterium setariae</name>
    <dbReference type="NCBI Taxonomy" id="2306585"/>
    <lineage>
        <taxon>Bacteria</taxon>
        <taxon>Bacillati</taxon>
        <taxon>Actinomycetota</taxon>
        <taxon>Actinomycetes</taxon>
        <taxon>Micrococcales</taxon>
        <taxon>Microbacteriaceae</taxon>
        <taxon>Amnibacterium</taxon>
    </lineage>
</organism>
<dbReference type="EMBL" id="QXTG01000002">
    <property type="protein sequence ID" value="RIX27701.1"/>
    <property type="molecule type" value="Genomic_DNA"/>
</dbReference>
<evidence type="ECO:0000313" key="9">
    <source>
        <dbReference type="Proteomes" id="UP000265742"/>
    </source>
</evidence>
<feature type="transmembrane region" description="Helical" evidence="7">
    <location>
        <begin position="186"/>
        <end position="204"/>
    </location>
</feature>
<evidence type="ECO:0000256" key="4">
    <source>
        <dbReference type="ARBA" id="ARBA00022989"/>
    </source>
</evidence>
<keyword evidence="5 7" id="KW-0811">Translocation</keyword>
<keyword evidence="7" id="KW-0813">Transport</keyword>
<evidence type="ECO:0000256" key="1">
    <source>
        <dbReference type="ARBA" id="ARBA00004141"/>
    </source>
</evidence>
<dbReference type="OrthoDB" id="9777044at2"/>
<evidence type="ECO:0000256" key="7">
    <source>
        <dbReference type="HAMAP-Rule" id="MF_00902"/>
    </source>
</evidence>
<protein>
    <recommendedName>
        <fullName evidence="7">Sec-independent protein translocase protein TatC</fullName>
    </recommendedName>
</protein>
<comment type="function">
    <text evidence="7">Part of the twin-arginine translocation (Tat) system that transports large folded proteins containing a characteristic twin-arginine motif in their signal peptide across membranes. Together with TatB, TatC is part of a receptor directly interacting with Tat signal peptides.</text>
</comment>
<reference evidence="9" key="1">
    <citation type="submission" date="2018-09" db="EMBL/GenBank/DDBJ databases">
        <authorList>
            <person name="Kim I."/>
        </authorList>
    </citation>
    <scope>NUCLEOTIDE SEQUENCE [LARGE SCALE GENOMIC DNA]</scope>
    <source>
        <strain evidence="9">DD4a</strain>
    </source>
</reference>
<comment type="subcellular location">
    <subcellularLocation>
        <location evidence="7">Cell membrane</location>
        <topology evidence="7">Multi-pass membrane protein</topology>
    </subcellularLocation>
    <subcellularLocation>
        <location evidence="1">Membrane</location>
        <topology evidence="1">Multi-pass membrane protein</topology>
    </subcellularLocation>
</comment>
<dbReference type="GO" id="GO:0033281">
    <property type="term" value="C:TAT protein transport complex"/>
    <property type="evidence" value="ECO:0007669"/>
    <property type="project" value="UniProtKB-UniRule"/>
</dbReference>
<evidence type="ECO:0000313" key="8">
    <source>
        <dbReference type="EMBL" id="RIX27701.1"/>
    </source>
</evidence>
<dbReference type="PANTHER" id="PTHR30371">
    <property type="entry name" value="SEC-INDEPENDENT PROTEIN TRANSLOCASE PROTEIN TATC"/>
    <property type="match status" value="1"/>
</dbReference>
<evidence type="ECO:0000256" key="5">
    <source>
        <dbReference type="ARBA" id="ARBA00023010"/>
    </source>
</evidence>
<keyword evidence="3 7" id="KW-0653">Protein transport</keyword>
<feature type="transmembrane region" description="Helical" evidence="7">
    <location>
        <begin position="210"/>
        <end position="229"/>
    </location>
</feature>
<dbReference type="RefSeq" id="WP_119482010.1">
    <property type="nucleotide sequence ID" value="NZ_QXTG01000002.1"/>
</dbReference>
<feature type="transmembrane region" description="Helical" evidence="7">
    <location>
        <begin position="101"/>
        <end position="130"/>
    </location>
</feature>
<accession>A0A3A1TVY6</accession>
<feature type="transmembrane region" description="Helical" evidence="7">
    <location>
        <begin position="68"/>
        <end position="89"/>
    </location>
</feature>
<dbReference type="PRINTS" id="PR01840">
    <property type="entry name" value="TATCFAMILY"/>
</dbReference>
<dbReference type="InterPro" id="IPR002033">
    <property type="entry name" value="TatC"/>
</dbReference>
<evidence type="ECO:0000256" key="3">
    <source>
        <dbReference type="ARBA" id="ARBA00022927"/>
    </source>
</evidence>
<dbReference type="Pfam" id="PF00902">
    <property type="entry name" value="TatC"/>
    <property type="match status" value="1"/>
</dbReference>
<keyword evidence="2 7" id="KW-0812">Transmembrane</keyword>
<sequence length="248" mass="26855">MPLIEHLLELRKRLMWAAVAIIVAGVAGWFISDWVLQLLTSPLKQIGGRPATINFPSVTSAFDVRFEIAIIVGVVIASPIWLYQIFAFLTPAFTRQEKKYVFGFFFSAVPLFLAGCAAGAFVIPHIVGLMVSFAPGGSASLLDGKGYLDFALRLLLVIGVAFVLPVFLVLLNFVGVIRGRTILKSWRIAILAVTIFTAVATPSADIISMILLAIPMIVLYFVAVAIALVHDKRKDRKDAAVLEGAGSL</sequence>